<feature type="compositionally biased region" description="Low complexity" evidence="3">
    <location>
        <begin position="339"/>
        <end position="357"/>
    </location>
</feature>
<dbReference type="GO" id="GO:0005634">
    <property type="term" value="C:nucleus"/>
    <property type="evidence" value="ECO:0007669"/>
    <property type="project" value="UniProtKB-SubCell"/>
</dbReference>
<dbReference type="InterPro" id="IPR000156">
    <property type="entry name" value="Ran_bind_dom"/>
</dbReference>
<name>A0AAX4JMJ9_9TREE</name>
<feature type="compositionally biased region" description="Basic and acidic residues" evidence="3">
    <location>
        <begin position="13"/>
        <end position="23"/>
    </location>
</feature>
<keyword evidence="6" id="KW-1185">Reference proteome</keyword>
<dbReference type="Pfam" id="PF00638">
    <property type="entry name" value="Ran_BP1"/>
    <property type="match status" value="1"/>
</dbReference>
<keyword evidence="2" id="KW-0539">Nucleus</keyword>
<reference evidence="5 6" key="1">
    <citation type="submission" date="2024-01" db="EMBL/GenBank/DDBJ databases">
        <title>Comparative genomics of Cryptococcus and Kwoniella reveals pathogenesis evolution and contrasting modes of karyotype evolution via chromosome fusion or intercentromeric recombination.</title>
        <authorList>
            <person name="Coelho M.A."/>
            <person name="David-Palma M."/>
            <person name="Shea T."/>
            <person name="Bowers K."/>
            <person name="McGinley-Smith S."/>
            <person name="Mohammad A.W."/>
            <person name="Gnirke A."/>
            <person name="Yurkov A.M."/>
            <person name="Nowrousian M."/>
            <person name="Sun S."/>
            <person name="Cuomo C.A."/>
            <person name="Heitman J."/>
        </authorList>
    </citation>
    <scope>NUCLEOTIDE SEQUENCE [LARGE SCALE GENOMIC DNA]</scope>
    <source>
        <strain evidence="5 6">CBS 6074</strain>
    </source>
</reference>
<feature type="compositionally biased region" description="Low complexity" evidence="3">
    <location>
        <begin position="206"/>
        <end position="293"/>
    </location>
</feature>
<accession>A0AAX4JMJ9</accession>
<feature type="region of interest" description="Disordered" evidence="3">
    <location>
        <begin position="1"/>
        <end position="404"/>
    </location>
</feature>
<dbReference type="SMART" id="SM00160">
    <property type="entry name" value="RanBD"/>
    <property type="match status" value="1"/>
</dbReference>
<dbReference type="PANTHER" id="PTHR23138">
    <property type="entry name" value="RAN BINDING PROTEIN"/>
    <property type="match status" value="1"/>
</dbReference>
<proteinExistence type="predicted"/>
<dbReference type="RefSeq" id="XP_066073425.1">
    <property type="nucleotide sequence ID" value="XM_066217328.1"/>
</dbReference>
<evidence type="ECO:0000256" key="3">
    <source>
        <dbReference type="SAM" id="MobiDB-lite"/>
    </source>
</evidence>
<dbReference type="Proteomes" id="UP001355207">
    <property type="component" value="Chromosome 2"/>
</dbReference>
<dbReference type="EMBL" id="CP144099">
    <property type="protein sequence ID" value="WWC86662.1"/>
    <property type="molecule type" value="Genomic_DNA"/>
</dbReference>
<dbReference type="PANTHER" id="PTHR23138:SF142">
    <property type="entry name" value="RAN-BINDING PROTEIN 3B-RELATED"/>
    <property type="match status" value="1"/>
</dbReference>
<protein>
    <recommendedName>
        <fullName evidence="4">RanBD1 domain-containing protein</fullName>
    </recommendedName>
</protein>
<feature type="compositionally biased region" description="Low complexity" evidence="3">
    <location>
        <begin position="311"/>
        <end position="332"/>
    </location>
</feature>
<organism evidence="5 6">
    <name type="scientific">Kwoniella dendrophila CBS 6074</name>
    <dbReference type="NCBI Taxonomy" id="1295534"/>
    <lineage>
        <taxon>Eukaryota</taxon>
        <taxon>Fungi</taxon>
        <taxon>Dikarya</taxon>
        <taxon>Basidiomycota</taxon>
        <taxon>Agaricomycotina</taxon>
        <taxon>Tremellomycetes</taxon>
        <taxon>Tremellales</taxon>
        <taxon>Cryptococcaceae</taxon>
        <taxon>Kwoniella</taxon>
    </lineage>
</organism>
<dbReference type="GeneID" id="91092211"/>
<feature type="compositionally biased region" description="Basic and acidic residues" evidence="3">
    <location>
        <begin position="169"/>
        <end position="198"/>
    </location>
</feature>
<feature type="compositionally biased region" description="Basic and acidic residues" evidence="3">
    <location>
        <begin position="99"/>
        <end position="159"/>
    </location>
</feature>
<dbReference type="AlphaFoldDB" id="A0AAX4JMJ9"/>
<comment type="subcellular location">
    <subcellularLocation>
        <location evidence="1">Nucleus</location>
    </subcellularLocation>
</comment>
<feature type="domain" description="RanBD1" evidence="4">
    <location>
        <begin position="385"/>
        <end position="469"/>
    </location>
</feature>
<evidence type="ECO:0000256" key="2">
    <source>
        <dbReference type="ARBA" id="ARBA00023242"/>
    </source>
</evidence>
<evidence type="ECO:0000313" key="6">
    <source>
        <dbReference type="Proteomes" id="UP001355207"/>
    </source>
</evidence>
<feature type="compositionally biased region" description="Polar residues" evidence="3">
    <location>
        <begin position="24"/>
        <end position="34"/>
    </location>
</feature>
<evidence type="ECO:0000256" key="1">
    <source>
        <dbReference type="ARBA" id="ARBA00004123"/>
    </source>
</evidence>
<dbReference type="PROSITE" id="PS50196">
    <property type="entry name" value="RANBD1"/>
    <property type="match status" value="1"/>
</dbReference>
<gene>
    <name evidence="5" type="ORF">L201_001539</name>
</gene>
<dbReference type="InterPro" id="IPR011993">
    <property type="entry name" value="PH-like_dom_sf"/>
</dbReference>
<dbReference type="Gene3D" id="2.30.29.30">
    <property type="entry name" value="Pleckstrin-homology domain (PH domain)/Phosphotyrosine-binding domain (PTB)"/>
    <property type="match status" value="1"/>
</dbReference>
<dbReference type="InterPro" id="IPR045255">
    <property type="entry name" value="RanBP1-like"/>
</dbReference>
<feature type="compositionally biased region" description="Basic and acidic residues" evidence="3">
    <location>
        <begin position="376"/>
        <end position="392"/>
    </location>
</feature>
<dbReference type="SUPFAM" id="SSF50729">
    <property type="entry name" value="PH domain-like"/>
    <property type="match status" value="1"/>
</dbReference>
<evidence type="ECO:0000313" key="5">
    <source>
        <dbReference type="EMBL" id="WWC86662.1"/>
    </source>
</evidence>
<evidence type="ECO:0000259" key="4">
    <source>
        <dbReference type="PROSITE" id="PS50196"/>
    </source>
</evidence>
<sequence length="520" mass="55309">MSSKTSPSPSPERAGEEMQRRDTNGSIKDGSSSLKRVREGSLEPTQAGASIPDPIATKKNRIGSGAKQSPNSNDIAEVEGEDHSSPPQEADIEVSPEQKSSRKEEKPVGEVRKKVEKMSYEEERRSKSPKEGSSKESEDIAVGNDEKPLGDESWEKIEKDEVEGANGENLKRKALDRSESSFAKEAEDLTAKRAKDVDEPNTEAGKTVPTTTTKKAQTTFSSFASSASPFASLKNPSPDSGSSSTTGLSAPTPAPAKKPQATFGSFSGTSSPFASAASPAPTTTSTPPTTQATDIEKNPESSIAQVKKPQATFGAFSSSSSPFTSAKPTSTFGSAPSKGSAFGTYSSTSSAFSTKKTTPVEGEAKSEAGPSNFGDILKESGGDSATEEKVEMQEQDVTTGEEEEETVFQTRTKLYTTDKNGGWKERGVGLLKLNVRRSDGSGARLVMRADGVLRLILNAKLYKGITTYPDGKMVRMTLPENGEMVIVCFRMSNPKIVDDLVEHITEHQPIEGAAPEANPV</sequence>